<evidence type="ECO:0000259" key="4">
    <source>
        <dbReference type="Pfam" id="PF00933"/>
    </source>
</evidence>
<sequence length="515" mass="55407">MDWELPLACRIGQHLMCGLPGYTLDDAFREAVRTYKISNVILFSRNIRDKEQLRTLCADIQELVQAACGVPALIGIDQEGGMVSRLSSDCTIVPSAMALGATGDERCALRAGILTGRELSALGVNVDFAPSLDMNSNPLNPVIGVRSYGDDPDVVSRFARSMVEGLQSQGVMAVGKHFPGHGDTHQDSHLVLPSVEGDLSDLQNHILPFSEAVRGGIQGIMSSHILFPDIEKEKIPATMSSFFMTELLKNTLGFKGLVFSDCMEMFAIAKHFGTVAGTVAAIKAGVDVVLISHTIDLGVAAAKAIGEALEDGSLSPELFDASTEKILLAKQMLLEAERKPFSVVGSAMHTQENQRLYDRSLTLVQDAPFVLGDKPLFVGVPCFQATEVSSEEHEVIFAPDMARLVGGTSLVVSENPDENEIHTALSKAKGCSSVVVGTYNGHQYPGQIALANALAKEHQVLTVALRNPYDLAQLDTSIRSIAVYAYNREVLKALARFLKGEISCTGVLPVQLVRT</sequence>
<feature type="domain" description="Glycoside hydrolase family 3 N-terminal" evidence="4">
    <location>
        <begin position="23"/>
        <end position="327"/>
    </location>
</feature>
<dbReference type="GO" id="GO:0009254">
    <property type="term" value="P:peptidoglycan turnover"/>
    <property type="evidence" value="ECO:0007669"/>
    <property type="project" value="TreeGrafter"/>
</dbReference>
<dbReference type="InterPro" id="IPR017853">
    <property type="entry name" value="GH"/>
</dbReference>
<dbReference type="SUPFAM" id="SSF51445">
    <property type="entry name" value="(Trans)glycosidases"/>
    <property type="match status" value="1"/>
</dbReference>
<organism evidence="5 6">
    <name type="scientific">Sphaerochaeta halotolerans</name>
    <dbReference type="NCBI Taxonomy" id="2293840"/>
    <lineage>
        <taxon>Bacteria</taxon>
        <taxon>Pseudomonadati</taxon>
        <taxon>Spirochaetota</taxon>
        <taxon>Spirochaetia</taxon>
        <taxon>Spirochaetales</taxon>
        <taxon>Sphaerochaetaceae</taxon>
        <taxon>Sphaerochaeta</taxon>
    </lineage>
</organism>
<dbReference type="Proteomes" id="UP000264002">
    <property type="component" value="Unassembled WGS sequence"/>
</dbReference>
<comment type="similarity">
    <text evidence="1">Belongs to the glycosyl hydrolase 3 family.</text>
</comment>
<gene>
    <name evidence="5" type="ORF">DYP60_07125</name>
</gene>
<dbReference type="AlphaFoldDB" id="A0A372MGS0"/>
<keyword evidence="2 5" id="KW-0378">Hydrolase</keyword>
<dbReference type="GO" id="GO:0005975">
    <property type="term" value="P:carbohydrate metabolic process"/>
    <property type="evidence" value="ECO:0007669"/>
    <property type="project" value="InterPro"/>
</dbReference>
<dbReference type="Gene3D" id="3.40.50.1700">
    <property type="entry name" value="Glycoside hydrolase family 3 C-terminal domain"/>
    <property type="match status" value="1"/>
</dbReference>
<dbReference type="InterPro" id="IPR001764">
    <property type="entry name" value="Glyco_hydro_3_N"/>
</dbReference>
<dbReference type="PANTHER" id="PTHR30480:SF16">
    <property type="entry name" value="GLYCOSIDE HYDROLASE FAMILY 3 DOMAIN PROTEIN"/>
    <property type="match status" value="1"/>
</dbReference>
<comment type="caution">
    <text evidence="5">The sequence shown here is derived from an EMBL/GenBank/DDBJ whole genome shotgun (WGS) entry which is preliminary data.</text>
</comment>
<dbReference type="GO" id="GO:0004563">
    <property type="term" value="F:beta-N-acetylhexosaminidase activity"/>
    <property type="evidence" value="ECO:0007669"/>
    <property type="project" value="UniProtKB-EC"/>
</dbReference>
<dbReference type="EMBL" id="QUWK01000006">
    <property type="protein sequence ID" value="RFU94987.1"/>
    <property type="molecule type" value="Genomic_DNA"/>
</dbReference>
<protein>
    <submittedName>
        <fullName evidence="5">Beta-N-acetylhexosaminidase</fullName>
        <ecNumber evidence="5">3.2.1.52</ecNumber>
    </submittedName>
</protein>
<keyword evidence="3 5" id="KW-0326">Glycosidase</keyword>
<dbReference type="Gene3D" id="3.20.20.300">
    <property type="entry name" value="Glycoside hydrolase, family 3, N-terminal domain"/>
    <property type="match status" value="1"/>
</dbReference>
<dbReference type="PRINTS" id="PR00133">
    <property type="entry name" value="GLHYDRLASE3"/>
</dbReference>
<name>A0A372MGS0_9SPIR</name>
<reference evidence="6" key="1">
    <citation type="submission" date="2018-08" db="EMBL/GenBank/DDBJ databases">
        <authorList>
            <person name="Grouzdev D.S."/>
            <person name="Krutkina M.S."/>
        </authorList>
    </citation>
    <scope>NUCLEOTIDE SEQUENCE [LARGE SCALE GENOMIC DNA]</scope>
    <source>
        <strain evidence="6">4-11</strain>
    </source>
</reference>
<dbReference type="NCBIfam" id="NF003740">
    <property type="entry name" value="PRK05337.1"/>
    <property type="match status" value="1"/>
</dbReference>
<evidence type="ECO:0000313" key="6">
    <source>
        <dbReference type="Proteomes" id="UP000264002"/>
    </source>
</evidence>
<accession>A0A372MGS0</accession>
<evidence type="ECO:0000256" key="3">
    <source>
        <dbReference type="ARBA" id="ARBA00023295"/>
    </source>
</evidence>
<dbReference type="InterPro" id="IPR050226">
    <property type="entry name" value="NagZ_Beta-hexosaminidase"/>
</dbReference>
<dbReference type="PANTHER" id="PTHR30480">
    <property type="entry name" value="BETA-HEXOSAMINIDASE-RELATED"/>
    <property type="match status" value="1"/>
</dbReference>
<dbReference type="RefSeq" id="WP_117330216.1">
    <property type="nucleotide sequence ID" value="NZ_QUWK01000006.1"/>
</dbReference>
<dbReference type="InterPro" id="IPR036881">
    <property type="entry name" value="Glyco_hydro_3_C_sf"/>
</dbReference>
<evidence type="ECO:0000256" key="2">
    <source>
        <dbReference type="ARBA" id="ARBA00022801"/>
    </source>
</evidence>
<dbReference type="Pfam" id="PF00933">
    <property type="entry name" value="Glyco_hydro_3"/>
    <property type="match status" value="1"/>
</dbReference>
<proteinExistence type="inferred from homology"/>
<evidence type="ECO:0000313" key="5">
    <source>
        <dbReference type="EMBL" id="RFU94987.1"/>
    </source>
</evidence>
<dbReference type="EC" id="3.2.1.52" evidence="5"/>
<dbReference type="InterPro" id="IPR036962">
    <property type="entry name" value="Glyco_hydro_3_N_sf"/>
</dbReference>
<reference evidence="5 6" key="2">
    <citation type="submission" date="2018-09" db="EMBL/GenBank/DDBJ databases">
        <title>Genome of Sphaerochaeta halotolerans strain 4-11.</title>
        <authorList>
            <person name="Nazina T.N."/>
            <person name="Sokolova D.S."/>
        </authorList>
    </citation>
    <scope>NUCLEOTIDE SEQUENCE [LARGE SCALE GENOMIC DNA]</scope>
    <source>
        <strain evidence="5 6">4-11</strain>
    </source>
</reference>
<evidence type="ECO:0000256" key="1">
    <source>
        <dbReference type="ARBA" id="ARBA00005336"/>
    </source>
</evidence>
<keyword evidence="6" id="KW-1185">Reference proteome</keyword>